<evidence type="ECO:0000256" key="1">
    <source>
        <dbReference type="ARBA" id="ARBA00012162"/>
    </source>
</evidence>
<dbReference type="InterPro" id="IPR035996">
    <property type="entry name" value="4pyrrol_Methylase_sf"/>
</dbReference>
<dbReference type="InterPro" id="IPR014777">
    <property type="entry name" value="4pyrrole_Mease_sub1"/>
</dbReference>
<dbReference type="PANTHER" id="PTHR45790:SF3">
    <property type="entry name" value="S-ADENOSYL-L-METHIONINE-DEPENDENT UROPORPHYRINOGEN III METHYLTRANSFERASE, CHLOROPLASTIC"/>
    <property type="match status" value="1"/>
</dbReference>
<dbReference type="InterPro" id="IPR014776">
    <property type="entry name" value="4pyrrole_Mease_sub2"/>
</dbReference>
<feature type="active site" description="Proton acceptor" evidence="6">
    <location>
        <position position="202"/>
    </location>
</feature>
<dbReference type="FunFam" id="3.30.950.10:FF:000001">
    <property type="entry name" value="Siroheme synthase"/>
    <property type="match status" value="1"/>
</dbReference>
<accession>A0A4R1HGN2</accession>
<keyword evidence="9" id="KW-1185">Reference proteome</keyword>
<dbReference type="GO" id="GO:0051266">
    <property type="term" value="F:sirohydrochlorin ferrochelatase activity"/>
    <property type="evidence" value="ECO:0007669"/>
    <property type="project" value="InterPro"/>
</dbReference>
<dbReference type="InterPro" id="IPR000878">
    <property type="entry name" value="4pyrrol_Mease"/>
</dbReference>
<dbReference type="EMBL" id="SMFZ01000002">
    <property type="protein sequence ID" value="TCK21344.1"/>
    <property type="molecule type" value="Genomic_DNA"/>
</dbReference>
<evidence type="ECO:0000313" key="9">
    <source>
        <dbReference type="Proteomes" id="UP000295560"/>
    </source>
</evidence>
<dbReference type="GO" id="GO:0043115">
    <property type="term" value="F:precorrin-2 dehydrogenase activity"/>
    <property type="evidence" value="ECO:0007669"/>
    <property type="project" value="InterPro"/>
</dbReference>
<dbReference type="GO" id="GO:0019354">
    <property type="term" value="P:siroheme biosynthetic process"/>
    <property type="evidence" value="ECO:0007669"/>
    <property type="project" value="InterPro"/>
</dbReference>
<dbReference type="InterPro" id="IPR050161">
    <property type="entry name" value="Siro_Cobalamin_biosynth"/>
</dbReference>
<dbReference type="InterPro" id="IPR036291">
    <property type="entry name" value="NAD(P)-bd_dom_sf"/>
</dbReference>
<proteinExistence type="predicted"/>
<dbReference type="OrthoDB" id="9815856at2"/>
<dbReference type="GO" id="GO:0051287">
    <property type="term" value="F:NAD binding"/>
    <property type="evidence" value="ECO:0007669"/>
    <property type="project" value="InterPro"/>
</dbReference>
<feature type="domain" description="Tetrapyrrole methylase" evidence="7">
    <location>
        <begin position="172"/>
        <end position="383"/>
    </location>
</feature>
<keyword evidence="2 8" id="KW-0489">Methyltransferase</keyword>
<dbReference type="PIRSF" id="PIRSF036426">
    <property type="entry name" value="Sirohaem_synth"/>
    <property type="match status" value="1"/>
</dbReference>
<evidence type="ECO:0000313" key="8">
    <source>
        <dbReference type="EMBL" id="TCK21344.1"/>
    </source>
</evidence>
<feature type="active site" description="Proton donor" evidence="6">
    <location>
        <position position="224"/>
    </location>
</feature>
<dbReference type="GO" id="GO:0004851">
    <property type="term" value="F:uroporphyrin-III C-methyltransferase activity"/>
    <property type="evidence" value="ECO:0007669"/>
    <property type="project" value="UniProtKB-EC"/>
</dbReference>
<dbReference type="InterPro" id="IPR012409">
    <property type="entry name" value="Sirohaem_synth"/>
</dbReference>
<dbReference type="EC" id="2.1.1.107" evidence="1"/>
<evidence type="ECO:0000256" key="5">
    <source>
        <dbReference type="ARBA" id="ARBA00023244"/>
    </source>
</evidence>
<dbReference type="CDD" id="cd11642">
    <property type="entry name" value="SUMT"/>
    <property type="match status" value="1"/>
</dbReference>
<name>A0A4R1HGN2_PSEEN</name>
<keyword evidence="3 8" id="KW-0808">Transferase</keyword>
<evidence type="ECO:0000256" key="3">
    <source>
        <dbReference type="ARBA" id="ARBA00022679"/>
    </source>
</evidence>
<organism evidence="8 9">
    <name type="scientific">Pseudonocardia endophytica</name>
    <dbReference type="NCBI Taxonomy" id="401976"/>
    <lineage>
        <taxon>Bacteria</taxon>
        <taxon>Bacillati</taxon>
        <taxon>Actinomycetota</taxon>
        <taxon>Actinomycetes</taxon>
        <taxon>Pseudonocardiales</taxon>
        <taxon>Pseudonocardiaceae</taxon>
        <taxon>Pseudonocardia</taxon>
    </lineage>
</organism>
<dbReference type="NCBIfam" id="TIGR01469">
    <property type="entry name" value="cobA_cysG_Cterm"/>
    <property type="match status" value="1"/>
</dbReference>
<dbReference type="SUPFAM" id="SSF51735">
    <property type="entry name" value="NAD(P)-binding Rossmann-fold domains"/>
    <property type="match status" value="1"/>
</dbReference>
<evidence type="ECO:0000259" key="7">
    <source>
        <dbReference type="Pfam" id="PF00590"/>
    </source>
</evidence>
<keyword evidence="5" id="KW-0627">Porphyrin biosynthesis</keyword>
<dbReference type="AlphaFoldDB" id="A0A4R1HGN2"/>
<gene>
    <name evidence="8" type="ORF">EV378_5325</name>
</gene>
<dbReference type="Proteomes" id="UP000295560">
    <property type="component" value="Unassembled WGS sequence"/>
</dbReference>
<dbReference type="Pfam" id="PF00590">
    <property type="entry name" value="TP_methylase"/>
    <property type="match status" value="1"/>
</dbReference>
<dbReference type="GO" id="GO:0032259">
    <property type="term" value="P:methylation"/>
    <property type="evidence" value="ECO:0007669"/>
    <property type="project" value="UniProtKB-KW"/>
</dbReference>
<dbReference type="Gene3D" id="3.40.50.720">
    <property type="entry name" value="NAD(P)-binding Rossmann-like Domain"/>
    <property type="match status" value="1"/>
</dbReference>
<dbReference type="PANTHER" id="PTHR45790">
    <property type="entry name" value="SIROHEME SYNTHASE-RELATED"/>
    <property type="match status" value="1"/>
</dbReference>
<comment type="caution">
    <text evidence="8">The sequence shown here is derived from an EMBL/GenBank/DDBJ whole genome shotgun (WGS) entry which is preliminary data.</text>
</comment>
<evidence type="ECO:0000256" key="4">
    <source>
        <dbReference type="ARBA" id="ARBA00022691"/>
    </source>
</evidence>
<dbReference type="Gene3D" id="3.40.1010.10">
    <property type="entry name" value="Cobalt-precorrin-4 Transmethylase, Domain 1"/>
    <property type="match status" value="1"/>
</dbReference>
<reference evidence="8 9" key="1">
    <citation type="submission" date="2019-03" db="EMBL/GenBank/DDBJ databases">
        <title>Sequencing the genomes of 1000 actinobacteria strains.</title>
        <authorList>
            <person name="Klenk H.-P."/>
        </authorList>
    </citation>
    <scope>NUCLEOTIDE SEQUENCE [LARGE SCALE GENOMIC DNA]</scope>
    <source>
        <strain evidence="8 9">DSM 44969</strain>
    </source>
</reference>
<dbReference type="SUPFAM" id="SSF53790">
    <property type="entry name" value="Tetrapyrrole methylase"/>
    <property type="match status" value="1"/>
</dbReference>
<dbReference type="InterPro" id="IPR006366">
    <property type="entry name" value="CobA/CysG_C"/>
</dbReference>
<dbReference type="Gene3D" id="3.30.950.10">
    <property type="entry name" value="Methyltransferase, Cobalt-precorrin-4 Transmethylase, Domain 2"/>
    <property type="match status" value="1"/>
</dbReference>
<dbReference type="FunFam" id="3.40.1010.10:FF:000003">
    <property type="entry name" value="Putative Uroporphyrinogen-III C-methyltransferase"/>
    <property type="match status" value="1"/>
</dbReference>
<evidence type="ECO:0000256" key="2">
    <source>
        <dbReference type="ARBA" id="ARBA00022603"/>
    </source>
</evidence>
<protein>
    <recommendedName>
        <fullName evidence="1">uroporphyrinogen-III C-methyltransferase</fullName>
        <ecNumber evidence="1">2.1.1.107</ecNumber>
    </recommendedName>
</protein>
<evidence type="ECO:0000256" key="6">
    <source>
        <dbReference type="PIRSR" id="PIRSR036426-1"/>
    </source>
</evidence>
<keyword evidence="4" id="KW-0949">S-adenosyl-L-methionine</keyword>
<sequence length="438" mass="45745">MTSTWTVHPLMSGLILAGRRVLVIGGDVRAQRRLPGLLAADAEILLVAPQVSPAVEALAASGQLTWLPRSYDDEDLDDAWLVVVCAPGAELGARVARSADRRRIFCVAAESVDGSPSPGSVVLPPTGEYDGVSVGVLSRSPDRADSVRAALVEALRSGRVSEHDAEPVRPGVALVGGGPGDPELLTVRGSRLLARADVVVTDRLAPREVLEELGRNVEVIDASKIPYGRALPQGQINALLVEHARAGKFVVRLKGGDPFVYGRGYEEVIACTEAGVPVTVVPGVTSAIAGPAAAGVPVSHRGVAHEFVVVSAHVAPDHPDCLVDWTALGRLRGTIVLLMAVLNLAQVAETLIAAGRPADTPVTVVQDATTRIQRSVRATLSTVGRVVREQDVQPPAIVVVGPVAGLAPDVQSWKAAATNPVDEWCRRDEVTTTAPGPA</sequence>
<dbReference type="Pfam" id="PF13241">
    <property type="entry name" value="NAD_binding_7"/>
    <property type="match status" value="1"/>
</dbReference>
<dbReference type="GO" id="GO:0009236">
    <property type="term" value="P:cobalamin biosynthetic process"/>
    <property type="evidence" value="ECO:0007669"/>
    <property type="project" value="InterPro"/>
</dbReference>
<dbReference type="NCBIfam" id="NF004790">
    <property type="entry name" value="PRK06136.1"/>
    <property type="match status" value="1"/>
</dbReference>